<reference evidence="8" key="1">
    <citation type="submission" date="2021-04" db="EMBL/GenBank/DDBJ databases">
        <authorList>
            <consortium name="Wellcome Sanger Institute Data Sharing"/>
        </authorList>
    </citation>
    <scope>NUCLEOTIDE SEQUENCE [LARGE SCALE GENOMIC DNA]</scope>
</reference>
<evidence type="ECO:0000259" key="7">
    <source>
        <dbReference type="PROSITE" id="PS50262"/>
    </source>
</evidence>
<feature type="transmembrane region" description="Helical" evidence="6">
    <location>
        <begin position="141"/>
        <end position="164"/>
    </location>
</feature>
<dbReference type="GO" id="GO:0004930">
    <property type="term" value="F:G protein-coupled receptor activity"/>
    <property type="evidence" value="ECO:0007669"/>
    <property type="project" value="InterPro"/>
</dbReference>
<dbReference type="PROSITE" id="PS50262">
    <property type="entry name" value="G_PROTEIN_RECEP_F1_2"/>
    <property type="match status" value="1"/>
</dbReference>
<dbReference type="GO" id="GO:0004984">
    <property type="term" value="F:olfactory receptor activity"/>
    <property type="evidence" value="ECO:0007669"/>
    <property type="project" value="InterPro"/>
</dbReference>
<evidence type="ECO:0000256" key="1">
    <source>
        <dbReference type="ARBA" id="ARBA00004141"/>
    </source>
</evidence>
<dbReference type="PANTHER" id="PTHR26451">
    <property type="entry name" value="G_PROTEIN_RECEP_F1_2 DOMAIN-CONTAINING PROTEIN"/>
    <property type="match status" value="1"/>
</dbReference>
<evidence type="ECO:0000313" key="9">
    <source>
        <dbReference type="Proteomes" id="UP000265040"/>
    </source>
</evidence>
<dbReference type="Pfam" id="PF13853">
    <property type="entry name" value="7tm_4"/>
    <property type="match status" value="1"/>
</dbReference>
<reference evidence="8" key="2">
    <citation type="submission" date="2025-08" db="UniProtKB">
        <authorList>
            <consortium name="Ensembl"/>
        </authorList>
    </citation>
    <scope>IDENTIFICATION</scope>
</reference>
<name>A0A3Q1IJ28_ANATE</name>
<feature type="transmembrane region" description="Helical" evidence="6">
    <location>
        <begin position="274"/>
        <end position="292"/>
    </location>
</feature>
<dbReference type="InterPro" id="IPR000276">
    <property type="entry name" value="GPCR_Rhodpsn"/>
</dbReference>
<evidence type="ECO:0000256" key="4">
    <source>
        <dbReference type="ARBA" id="ARBA00023136"/>
    </source>
</evidence>
<evidence type="ECO:0000256" key="5">
    <source>
        <dbReference type="ARBA" id="ARBA00023224"/>
    </source>
</evidence>
<keyword evidence="3 6" id="KW-1133">Transmembrane helix</keyword>
<keyword evidence="5" id="KW-0807">Transducer</keyword>
<dbReference type="GeneTree" id="ENSGT00940000161369"/>
<keyword evidence="4 6" id="KW-0472">Membrane</keyword>
<proteinExistence type="predicted"/>
<organism evidence="8 9">
    <name type="scientific">Anabas testudineus</name>
    <name type="common">Climbing perch</name>
    <name type="synonym">Anthias testudineus</name>
    <dbReference type="NCBI Taxonomy" id="64144"/>
    <lineage>
        <taxon>Eukaryota</taxon>
        <taxon>Metazoa</taxon>
        <taxon>Chordata</taxon>
        <taxon>Craniata</taxon>
        <taxon>Vertebrata</taxon>
        <taxon>Euteleostomi</taxon>
        <taxon>Actinopterygii</taxon>
        <taxon>Neopterygii</taxon>
        <taxon>Teleostei</taxon>
        <taxon>Neoteleostei</taxon>
        <taxon>Acanthomorphata</taxon>
        <taxon>Anabantaria</taxon>
        <taxon>Anabantiformes</taxon>
        <taxon>Anabantoidei</taxon>
        <taxon>Anabantidae</taxon>
        <taxon>Anabas</taxon>
    </lineage>
</organism>
<feature type="transmembrane region" description="Helical" evidence="6">
    <location>
        <begin position="243"/>
        <end position="268"/>
    </location>
</feature>
<dbReference type="SMART" id="SM01381">
    <property type="entry name" value="7TM_GPCR_Srsx"/>
    <property type="match status" value="1"/>
</dbReference>
<evidence type="ECO:0000256" key="2">
    <source>
        <dbReference type="ARBA" id="ARBA00022692"/>
    </source>
</evidence>
<dbReference type="GO" id="GO:0005549">
    <property type="term" value="F:odorant binding"/>
    <property type="evidence" value="ECO:0007669"/>
    <property type="project" value="TreeGrafter"/>
</dbReference>
<dbReference type="FunCoup" id="A0A3Q1IJ28">
    <property type="interactions" value="1"/>
</dbReference>
<dbReference type="Proteomes" id="UP000265040">
    <property type="component" value="Chromosome 13"/>
</dbReference>
<feature type="transmembrane region" description="Helical" evidence="6">
    <location>
        <begin position="60"/>
        <end position="82"/>
    </location>
</feature>
<dbReference type="SUPFAM" id="SSF81321">
    <property type="entry name" value="Family A G protein-coupled receptor-like"/>
    <property type="match status" value="1"/>
</dbReference>
<dbReference type="InterPro" id="IPR017452">
    <property type="entry name" value="GPCR_Rhodpsn_7TM"/>
</dbReference>
<comment type="subcellular location">
    <subcellularLocation>
        <location evidence="1">Membrane</location>
        <topology evidence="1">Multi-pass membrane protein</topology>
    </subcellularLocation>
</comment>
<keyword evidence="9" id="KW-1185">Reference proteome</keyword>
<feature type="transmembrane region" description="Helical" evidence="6">
    <location>
        <begin position="25"/>
        <end position="48"/>
    </location>
</feature>
<evidence type="ECO:0000313" key="8">
    <source>
        <dbReference type="Ensembl" id="ENSATEP00000019329.2"/>
    </source>
</evidence>
<dbReference type="PRINTS" id="PR00245">
    <property type="entry name" value="OLFACTORYR"/>
</dbReference>
<dbReference type="PANTHER" id="PTHR26451:SF876">
    <property type="entry name" value="OLFACTORY RECEPTOR 10K2"/>
    <property type="match status" value="1"/>
</dbReference>
<dbReference type="Gene3D" id="1.20.1070.10">
    <property type="entry name" value="Rhodopsin 7-helix transmembrane proteins"/>
    <property type="match status" value="1"/>
</dbReference>
<evidence type="ECO:0000256" key="3">
    <source>
        <dbReference type="ARBA" id="ARBA00022989"/>
    </source>
</evidence>
<dbReference type="OrthoDB" id="5950740at2759"/>
<dbReference type="InParanoid" id="A0A3Q1IJ28"/>
<accession>A0A3Q1IJ28</accession>
<feature type="transmembrane region" description="Helical" evidence="6">
    <location>
        <begin position="102"/>
        <end position="120"/>
    </location>
</feature>
<sequence length="315" mass="35842">MSLQNYSIKVTEFIIGGFDTTKNPLLVGVVILIVYIVAVLIDIVNILVIMYKKNLHKPMYLLICNLAAVDLLYSSSASPTIIEVLVTGVKTISYVPCLLQMFAFHLGQVMEMFALSVMAFDRLIAVSCPFQYHSYLTNTRIIVLTYILWIVACAFVALVPATVIRLPHCYSVIKYNFCSYAAVIRTTCVDPNYYFNLVASIVFFLSFFTFGFICLSYVGIIYFAKLSSHNEKKKIGSTCLSHLIVVTCYYLPLFIITILTRFGVVLTLKERNGLLIGMILGPSVVNPFVYCLRTKEIKNEIIHMFKKFRHLIRFW</sequence>
<feature type="transmembrane region" description="Helical" evidence="6">
    <location>
        <begin position="201"/>
        <end position="223"/>
    </location>
</feature>
<dbReference type="PRINTS" id="PR00237">
    <property type="entry name" value="GPCRRHODOPSN"/>
</dbReference>
<dbReference type="InterPro" id="IPR052921">
    <property type="entry name" value="GPCR1_Superfamily_Member"/>
</dbReference>
<dbReference type="InterPro" id="IPR000725">
    <property type="entry name" value="Olfact_rcpt"/>
</dbReference>
<protein>
    <recommendedName>
        <fullName evidence="7">G-protein coupled receptors family 1 profile domain-containing protein</fullName>
    </recommendedName>
</protein>
<dbReference type="AlphaFoldDB" id="A0A3Q1IJ28"/>
<reference evidence="8" key="3">
    <citation type="submission" date="2025-09" db="UniProtKB">
        <authorList>
            <consortium name="Ensembl"/>
        </authorList>
    </citation>
    <scope>IDENTIFICATION</scope>
</reference>
<feature type="domain" description="G-protein coupled receptors family 1 profile" evidence="7">
    <location>
        <begin position="41"/>
        <end position="290"/>
    </location>
</feature>
<dbReference type="GO" id="GO:0016020">
    <property type="term" value="C:membrane"/>
    <property type="evidence" value="ECO:0007669"/>
    <property type="project" value="UniProtKB-SubCell"/>
</dbReference>
<dbReference type="Ensembl" id="ENSATET00000019655.2">
    <property type="protein sequence ID" value="ENSATEP00000019329.2"/>
    <property type="gene ID" value="ENSATEG00000029635.1"/>
</dbReference>
<evidence type="ECO:0000256" key="6">
    <source>
        <dbReference type="SAM" id="Phobius"/>
    </source>
</evidence>
<keyword evidence="2 6" id="KW-0812">Transmembrane</keyword>